<gene>
    <name evidence="2" type="ORF">QCA50_010770</name>
</gene>
<feature type="compositionally biased region" description="Basic residues" evidence="1">
    <location>
        <begin position="27"/>
        <end position="36"/>
    </location>
</feature>
<sequence length="150" mass="16434">MRASARLALKRSREQQRMLPAHPAPKALRRVSRHKSSAAPTTVQPAALPALHQPFVMYGLDNVAYVLHPTPLHPNRPSHLVPVPPCNPANSLHQSPPTSALPGEYDRGFLDGIRAASATAPSGPNLAKNRKKREARKRNRLRYSLSLGVN</sequence>
<feature type="region of interest" description="Disordered" evidence="1">
    <location>
        <begin position="116"/>
        <end position="136"/>
    </location>
</feature>
<feature type="compositionally biased region" description="Polar residues" evidence="1">
    <location>
        <begin position="88"/>
        <end position="98"/>
    </location>
</feature>
<dbReference type="AlphaFoldDB" id="A0AAW0GA83"/>
<evidence type="ECO:0000256" key="1">
    <source>
        <dbReference type="SAM" id="MobiDB-lite"/>
    </source>
</evidence>
<proteinExistence type="predicted"/>
<dbReference type="Proteomes" id="UP001385951">
    <property type="component" value="Unassembled WGS sequence"/>
</dbReference>
<accession>A0AAW0GA83</accession>
<name>A0AAW0GA83_9APHY</name>
<keyword evidence="3" id="KW-1185">Reference proteome</keyword>
<protein>
    <submittedName>
        <fullName evidence="2">Uncharacterized protein</fullName>
    </submittedName>
</protein>
<feature type="region of interest" description="Disordered" evidence="1">
    <location>
        <begin position="1"/>
        <end position="41"/>
    </location>
</feature>
<dbReference type="EMBL" id="JASBNA010000018">
    <property type="protein sequence ID" value="KAK7685960.1"/>
    <property type="molecule type" value="Genomic_DNA"/>
</dbReference>
<evidence type="ECO:0000313" key="2">
    <source>
        <dbReference type="EMBL" id="KAK7685960.1"/>
    </source>
</evidence>
<comment type="caution">
    <text evidence="2">The sequence shown here is derived from an EMBL/GenBank/DDBJ whole genome shotgun (WGS) entry which is preliminary data.</text>
</comment>
<evidence type="ECO:0000313" key="3">
    <source>
        <dbReference type="Proteomes" id="UP001385951"/>
    </source>
</evidence>
<organism evidence="2 3">
    <name type="scientific">Cerrena zonata</name>
    <dbReference type="NCBI Taxonomy" id="2478898"/>
    <lineage>
        <taxon>Eukaryota</taxon>
        <taxon>Fungi</taxon>
        <taxon>Dikarya</taxon>
        <taxon>Basidiomycota</taxon>
        <taxon>Agaricomycotina</taxon>
        <taxon>Agaricomycetes</taxon>
        <taxon>Polyporales</taxon>
        <taxon>Cerrenaceae</taxon>
        <taxon>Cerrena</taxon>
    </lineage>
</organism>
<feature type="region of interest" description="Disordered" evidence="1">
    <location>
        <begin position="78"/>
        <end position="102"/>
    </location>
</feature>
<reference evidence="2 3" key="1">
    <citation type="submission" date="2022-09" db="EMBL/GenBank/DDBJ databases">
        <authorList>
            <person name="Palmer J.M."/>
        </authorList>
    </citation>
    <scope>NUCLEOTIDE SEQUENCE [LARGE SCALE GENOMIC DNA]</scope>
    <source>
        <strain evidence="2 3">DSM 7382</strain>
    </source>
</reference>